<dbReference type="Proteomes" id="UP000663873">
    <property type="component" value="Unassembled WGS sequence"/>
</dbReference>
<dbReference type="EMBL" id="CAJOBO010000842">
    <property type="protein sequence ID" value="CAF4298684.1"/>
    <property type="molecule type" value="Genomic_DNA"/>
</dbReference>
<dbReference type="EMBL" id="CAJNXB010001000">
    <property type="protein sequence ID" value="CAF3121440.1"/>
    <property type="molecule type" value="Genomic_DNA"/>
</dbReference>
<comment type="caution">
    <text evidence="1">The sequence shown here is derived from an EMBL/GenBank/DDBJ whole genome shotgun (WGS) entry which is preliminary data.</text>
</comment>
<dbReference type="Proteomes" id="UP000663833">
    <property type="component" value="Unassembled WGS sequence"/>
</dbReference>
<sequence length="742" mass="86570">MMNRYVIEIPLFFNFRFPCATTEYGIIRQSRDTTMKRSLDDERIQSDELANQAMKQLTDKSIYKENIKLIFNNSDLFTHYYHDQVALAHDEAKVYQLPTSFVQRLLTLNPTRSITNHLQHLLIDHVELFEILRIFEISMQLVGEETVINAFNKQSIQNYTSDHLVSSTIISRIDNIEQLINCYNRVIQTEHASNFFENACSLGGFNAAFENCNAIHEFIEYLRNLFVDSESTTDNVLPHRQRTLLELEMEFLKTWLPDNSEQYPEVLALFSKPKNDLWQYSAKILSFIDQEVELFSTVLSKNGQLEDPDKIELLDECLNNINGDTYKIERLLVNRIHMQLMLRASEQGTPEQILTDNYTQFEENVRQLQDEQSNHSSISISLIAWIKYYIELYAVALKNQCSEAIMGTIDQFLTRDELPLSLTLKLFVIKQICELSSVKFDAFCEKFSNSAVVWLRTILEKPQDQQSNQAQHNLILPTPLFVGEDEFKRISDILSYSNDIEHLRQLITNCTTNQTSSYCFLVWFIHYYLRFYTKNATSIDEKWVRLFTHELNQHICKCFDVISSKLLISLCKNFSNTSYFRLQPNMDIKEVHQRLVVLNIAVYLLSCKSLNYITYVGSLLFDDKRQMPNNYTERLQSSICLPGLLSSDIAITKMLYVRTQVKERLDRSEIVPDAMFIYKCSDACPYMFHFEGCGRPYELIKCPMCKTDIGATSYNKPIIRIPPHTQMPIEAGFQFIADYIKT</sequence>
<protein>
    <submittedName>
        <fullName evidence="1">Uncharacterized protein</fullName>
    </submittedName>
</protein>
<dbReference type="Proteomes" id="UP000663825">
    <property type="component" value="Unassembled WGS sequence"/>
</dbReference>
<gene>
    <name evidence="4" type="ORF">HFQ381_LOCUS13403</name>
    <name evidence="2" type="ORF">LUA448_LOCUS5613</name>
    <name evidence="1" type="ORF">TIS948_LOCUS8014</name>
    <name evidence="3" type="ORF">UJA718_LOCUS3835</name>
</gene>
<dbReference type="Proteomes" id="UP000663851">
    <property type="component" value="Unassembled WGS sequence"/>
</dbReference>
<evidence type="ECO:0000313" key="6">
    <source>
        <dbReference type="Proteomes" id="UP000663873"/>
    </source>
</evidence>
<evidence type="ECO:0000313" key="3">
    <source>
        <dbReference type="EMBL" id="CAF4157242.1"/>
    </source>
</evidence>
<dbReference type="OrthoDB" id="2400221at2759"/>
<proteinExistence type="predicted"/>
<evidence type="ECO:0000313" key="2">
    <source>
        <dbReference type="EMBL" id="CAF3264795.1"/>
    </source>
</evidence>
<evidence type="ECO:0000313" key="1">
    <source>
        <dbReference type="EMBL" id="CAF3121440.1"/>
    </source>
</evidence>
<keyword evidence="6" id="KW-1185">Reference proteome</keyword>
<dbReference type="EMBL" id="CAJNYD010000476">
    <property type="protein sequence ID" value="CAF3264795.1"/>
    <property type="molecule type" value="Genomic_DNA"/>
</dbReference>
<evidence type="ECO:0000313" key="5">
    <source>
        <dbReference type="Proteomes" id="UP000663825"/>
    </source>
</evidence>
<reference evidence="1" key="1">
    <citation type="submission" date="2021-02" db="EMBL/GenBank/DDBJ databases">
        <authorList>
            <person name="Nowell W R."/>
        </authorList>
    </citation>
    <scope>NUCLEOTIDE SEQUENCE</scope>
</reference>
<evidence type="ECO:0000313" key="4">
    <source>
        <dbReference type="EMBL" id="CAF4298684.1"/>
    </source>
</evidence>
<dbReference type="EMBL" id="CAJOBP010000296">
    <property type="protein sequence ID" value="CAF4157242.1"/>
    <property type="molecule type" value="Genomic_DNA"/>
</dbReference>
<accession>A0A817NRM7</accession>
<organism evidence="1 5">
    <name type="scientific">Rotaria socialis</name>
    <dbReference type="NCBI Taxonomy" id="392032"/>
    <lineage>
        <taxon>Eukaryota</taxon>
        <taxon>Metazoa</taxon>
        <taxon>Spiralia</taxon>
        <taxon>Gnathifera</taxon>
        <taxon>Rotifera</taxon>
        <taxon>Eurotatoria</taxon>
        <taxon>Bdelloidea</taxon>
        <taxon>Philodinida</taxon>
        <taxon>Philodinidae</taxon>
        <taxon>Rotaria</taxon>
    </lineage>
</organism>
<name>A0A817NRM7_9BILA</name>
<dbReference type="AlphaFoldDB" id="A0A817NRM7"/>